<evidence type="ECO:0000256" key="1">
    <source>
        <dbReference type="ARBA" id="ARBA00004401"/>
    </source>
</evidence>
<dbReference type="InterPro" id="IPR000223">
    <property type="entry name" value="Pept_S26A_signal_pept_1"/>
</dbReference>
<dbReference type="Proteomes" id="UP001549098">
    <property type="component" value="Unassembled WGS sequence"/>
</dbReference>
<feature type="chain" id="PRO_5047143640" description="Signal peptidase I" evidence="4">
    <location>
        <begin position="24"/>
        <end position="209"/>
    </location>
</feature>
<feature type="domain" description="Peptidase S26" evidence="5">
    <location>
        <begin position="65"/>
        <end position="194"/>
    </location>
</feature>
<dbReference type="NCBIfam" id="TIGR02227">
    <property type="entry name" value="sigpep_I_bact"/>
    <property type="match status" value="1"/>
</dbReference>
<evidence type="ECO:0000256" key="2">
    <source>
        <dbReference type="ARBA" id="ARBA00009370"/>
    </source>
</evidence>
<gene>
    <name evidence="6" type="ORF">ABID47_003100</name>
</gene>
<dbReference type="EMBL" id="JBEPLV010000003">
    <property type="protein sequence ID" value="MET3546484.1"/>
    <property type="molecule type" value="Genomic_DNA"/>
</dbReference>
<dbReference type="SUPFAM" id="SSF51306">
    <property type="entry name" value="LexA/Signal peptidase"/>
    <property type="match status" value="1"/>
</dbReference>
<dbReference type="InterPro" id="IPR019533">
    <property type="entry name" value="Peptidase_S26"/>
</dbReference>
<keyword evidence="7" id="KW-1185">Reference proteome</keyword>
<dbReference type="PROSITE" id="PS51257">
    <property type="entry name" value="PROKAR_LIPOPROTEIN"/>
    <property type="match status" value="1"/>
</dbReference>
<evidence type="ECO:0000313" key="7">
    <source>
        <dbReference type="Proteomes" id="UP001549098"/>
    </source>
</evidence>
<evidence type="ECO:0000259" key="5">
    <source>
        <dbReference type="Pfam" id="PF10502"/>
    </source>
</evidence>
<feature type="signal peptide" evidence="4">
    <location>
        <begin position="1"/>
        <end position="23"/>
    </location>
</feature>
<evidence type="ECO:0000313" key="6">
    <source>
        <dbReference type="EMBL" id="MET3546484.1"/>
    </source>
</evidence>
<dbReference type="Pfam" id="PF10502">
    <property type="entry name" value="Peptidase_S26"/>
    <property type="match status" value="1"/>
</dbReference>
<name>A0ABV2F401_9BACL</name>
<keyword evidence="3" id="KW-0645">Protease</keyword>
<comment type="caution">
    <text evidence="6">The sequence shown here is derived from an EMBL/GenBank/DDBJ whole genome shotgun (WGS) entry which is preliminary data.</text>
</comment>
<evidence type="ECO:0000256" key="4">
    <source>
        <dbReference type="SAM" id="SignalP"/>
    </source>
</evidence>
<reference evidence="6 7" key="1">
    <citation type="submission" date="2024-06" db="EMBL/GenBank/DDBJ databases">
        <title>Genomic Encyclopedia of Type Strains, Phase IV (KMG-IV): sequencing the most valuable type-strain genomes for metagenomic binning, comparative biology and taxonomic classification.</title>
        <authorList>
            <person name="Goeker M."/>
        </authorList>
    </citation>
    <scope>NUCLEOTIDE SEQUENCE [LARGE SCALE GENOMIC DNA]</scope>
    <source>
        <strain evidence="6 7">DSM 17253</strain>
    </source>
</reference>
<comment type="subcellular location">
    <subcellularLocation>
        <location evidence="1">Cell membrane</location>
        <topology evidence="1">Single-pass type II membrane protein</topology>
    </subcellularLocation>
    <subcellularLocation>
        <location evidence="3">Membrane</location>
        <topology evidence="3">Single-pass type II membrane protein</topology>
    </subcellularLocation>
</comment>
<dbReference type="EC" id="3.4.21.89" evidence="3"/>
<dbReference type="RefSeq" id="WP_354497922.1">
    <property type="nucleotide sequence ID" value="NZ_JBEPLV010000003.1"/>
</dbReference>
<keyword evidence="4" id="KW-0732">Signal</keyword>
<accession>A0ABV2F401</accession>
<organism evidence="6 7">
    <name type="scientific">Paenibacillus favisporus</name>
    <dbReference type="NCBI Taxonomy" id="221028"/>
    <lineage>
        <taxon>Bacteria</taxon>
        <taxon>Bacillati</taxon>
        <taxon>Bacillota</taxon>
        <taxon>Bacilli</taxon>
        <taxon>Bacillales</taxon>
        <taxon>Paenibacillaceae</taxon>
        <taxon>Paenibacillus</taxon>
    </lineage>
</organism>
<comment type="similarity">
    <text evidence="2 3">Belongs to the peptidase S26 family.</text>
</comment>
<dbReference type="Gene3D" id="2.10.109.10">
    <property type="entry name" value="Umud Fragment, subunit A"/>
    <property type="match status" value="1"/>
</dbReference>
<dbReference type="PANTHER" id="PTHR43390">
    <property type="entry name" value="SIGNAL PEPTIDASE I"/>
    <property type="match status" value="1"/>
</dbReference>
<comment type="catalytic activity">
    <reaction evidence="3">
        <text>Cleavage of hydrophobic, N-terminal signal or leader sequences from secreted and periplasmic proteins.</text>
        <dbReference type="EC" id="3.4.21.89"/>
    </reaction>
</comment>
<dbReference type="PANTHER" id="PTHR43390:SF1">
    <property type="entry name" value="CHLOROPLAST PROCESSING PEPTIDASE"/>
    <property type="match status" value="1"/>
</dbReference>
<evidence type="ECO:0000256" key="3">
    <source>
        <dbReference type="RuleBase" id="RU362042"/>
    </source>
</evidence>
<protein>
    <recommendedName>
        <fullName evidence="3">Signal peptidase I</fullName>
        <ecNumber evidence="3">3.4.21.89</ecNumber>
    </recommendedName>
</protein>
<dbReference type="InterPro" id="IPR036286">
    <property type="entry name" value="LexA/Signal_pep-like_sf"/>
</dbReference>
<sequence>MRTRMAVIAGMLASILLVSGCKAPPPIVDEVTEYDLPVISQLEGNQIIYALESDGMVYKKQYSYRSQLVVDPDYYQTHEIMRGDVVYFETGASREDIDRMRNLAYDVVRVIGLPGETVQIKKGQIMIDDRKLGAFYGNESFDLGGKLEPEKAVNMKKVHLPAGRYFLLGDLWWRNYNNSIQSGPIAKDRIRGKVIGWTGKIEGVDTGLQ</sequence>
<proteinExistence type="inferred from homology"/>
<keyword evidence="3" id="KW-0378">Hydrolase</keyword>